<protein>
    <submittedName>
        <fullName evidence="1">Uncharacterized protein</fullName>
    </submittedName>
</protein>
<dbReference type="Proteomes" id="UP001233999">
    <property type="component" value="Unassembled WGS sequence"/>
</dbReference>
<sequence length="57" mass="6940">LIKVLVYLLKRVSRFFEYDYFIAVKYIMFSIQKTLSEKMINYTVSRPEIATYTTQIY</sequence>
<name>A0AAD8AFY6_DIPPU</name>
<feature type="non-terminal residue" evidence="1">
    <location>
        <position position="1"/>
    </location>
</feature>
<accession>A0AAD8AFY6</accession>
<keyword evidence="2" id="KW-1185">Reference proteome</keyword>
<reference evidence="1" key="2">
    <citation type="submission" date="2023-05" db="EMBL/GenBank/DDBJ databases">
        <authorList>
            <person name="Fouks B."/>
        </authorList>
    </citation>
    <scope>NUCLEOTIDE SEQUENCE</scope>
    <source>
        <strain evidence="1">Stay&amp;Tobe</strain>
        <tissue evidence="1">Testes</tissue>
    </source>
</reference>
<dbReference type="EMBL" id="JASPKZ010001229">
    <property type="protein sequence ID" value="KAJ9598326.1"/>
    <property type="molecule type" value="Genomic_DNA"/>
</dbReference>
<organism evidence="1 2">
    <name type="scientific">Diploptera punctata</name>
    <name type="common">Pacific beetle cockroach</name>
    <dbReference type="NCBI Taxonomy" id="6984"/>
    <lineage>
        <taxon>Eukaryota</taxon>
        <taxon>Metazoa</taxon>
        <taxon>Ecdysozoa</taxon>
        <taxon>Arthropoda</taxon>
        <taxon>Hexapoda</taxon>
        <taxon>Insecta</taxon>
        <taxon>Pterygota</taxon>
        <taxon>Neoptera</taxon>
        <taxon>Polyneoptera</taxon>
        <taxon>Dictyoptera</taxon>
        <taxon>Blattodea</taxon>
        <taxon>Blaberoidea</taxon>
        <taxon>Blaberidae</taxon>
        <taxon>Diplopterinae</taxon>
        <taxon>Diploptera</taxon>
    </lineage>
</organism>
<evidence type="ECO:0000313" key="2">
    <source>
        <dbReference type="Proteomes" id="UP001233999"/>
    </source>
</evidence>
<evidence type="ECO:0000313" key="1">
    <source>
        <dbReference type="EMBL" id="KAJ9598326.1"/>
    </source>
</evidence>
<proteinExistence type="predicted"/>
<feature type="non-terminal residue" evidence="1">
    <location>
        <position position="57"/>
    </location>
</feature>
<reference evidence="1" key="1">
    <citation type="journal article" date="2023" name="IScience">
        <title>Live-bearing cockroach genome reveals convergent evolutionary mechanisms linked to viviparity in insects and beyond.</title>
        <authorList>
            <person name="Fouks B."/>
            <person name="Harrison M.C."/>
            <person name="Mikhailova A.A."/>
            <person name="Marchal E."/>
            <person name="English S."/>
            <person name="Carruthers M."/>
            <person name="Jennings E.C."/>
            <person name="Chiamaka E.L."/>
            <person name="Frigard R.A."/>
            <person name="Pippel M."/>
            <person name="Attardo G.M."/>
            <person name="Benoit J.B."/>
            <person name="Bornberg-Bauer E."/>
            <person name="Tobe S.S."/>
        </authorList>
    </citation>
    <scope>NUCLEOTIDE SEQUENCE</scope>
    <source>
        <strain evidence="1">Stay&amp;Tobe</strain>
    </source>
</reference>
<comment type="caution">
    <text evidence="1">The sequence shown here is derived from an EMBL/GenBank/DDBJ whole genome shotgun (WGS) entry which is preliminary data.</text>
</comment>
<dbReference type="AlphaFoldDB" id="A0AAD8AFY6"/>
<gene>
    <name evidence="1" type="ORF">L9F63_011004</name>
</gene>